<protein>
    <submittedName>
        <fullName evidence="1">Uncharacterized protein</fullName>
    </submittedName>
</protein>
<dbReference type="AlphaFoldDB" id="A0ABD1DCF9"/>
<organism evidence="1 2">
    <name type="scientific">Culex pipiens pipiens</name>
    <name type="common">Northern house mosquito</name>
    <dbReference type="NCBI Taxonomy" id="38569"/>
    <lineage>
        <taxon>Eukaryota</taxon>
        <taxon>Metazoa</taxon>
        <taxon>Ecdysozoa</taxon>
        <taxon>Arthropoda</taxon>
        <taxon>Hexapoda</taxon>
        <taxon>Insecta</taxon>
        <taxon>Pterygota</taxon>
        <taxon>Neoptera</taxon>
        <taxon>Endopterygota</taxon>
        <taxon>Diptera</taxon>
        <taxon>Nematocera</taxon>
        <taxon>Culicoidea</taxon>
        <taxon>Culicidae</taxon>
        <taxon>Culicinae</taxon>
        <taxon>Culicini</taxon>
        <taxon>Culex</taxon>
        <taxon>Culex</taxon>
    </lineage>
</organism>
<reference evidence="1 2" key="1">
    <citation type="submission" date="2024-05" db="EMBL/GenBank/DDBJ databases">
        <title>Culex pipiens pipiens assembly and annotation.</title>
        <authorList>
            <person name="Alout H."/>
            <person name="Durand T."/>
        </authorList>
    </citation>
    <scope>NUCLEOTIDE SEQUENCE [LARGE SCALE GENOMIC DNA]</scope>
    <source>
        <strain evidence="1">HA-2024</strain>
        <tissue evidence="1">Whole body</tissue>
    </source>
</reference>
<evidence type="ECO:0000313" key="2">
    <source>
        <dbReference type="Proteomes" id="UP001562425"/>
    </source>
</evidence>
<dbReference type="EMBL" id="JBEHCU010006337">
    <property type="protein sequence ID" value="KAL1397359.1"/>
    <property type="molecule type" value="Genomic_DNA"/>
</dbReference>
<dbReference type="Proteomes" id="UP001562425">
    <property type="component" value="Unassembled WGS sequence"/>
</dbReference>
<proteinExistence type="predicted"/>
<name>A0ABD1DCF9_CULPP</name>
<comment type="caution">
    <text evidence="1">The sequence shown here is derived from an EMBL/GenBank/DDBJ whole genome shotgun (WGS) entry which is preliminary data.</text>
</comment>
<evidence type="ECO:0000313" key="1">
    <source>
        <dbReference type="EMBL" id="KAL1397359.1"/>
    </source>
</evidence>
<sequence>MSTLTTIVSAQEPGGQRLGKICGECCSTIVFCTGENAITFPTIERGTLAIDHHGNTAGAMLLALRLDASPRNHRRVTPGSHSWPSE</sequence>
<keyword evidence="2" id="KW-1185">Reference proteome</keyword>
<accession>A0ABD1DCF9</accession>
<gene>
    <name evidence="1" type="ORF">pipiens_009820</name>
</gene>